<proteinExistence type="predicted"/>
<evidence type="ECO:0000256" key="1">
    <source>
        <dbReference type="ARBA" id="ARBA00001974"/>
    </source>
</evidence>
<evidence type="ECO:0000259" key="5">
    <source>
        <dbReference type="Pfam" id="PF01266"/>
    </source>
</evidence>
<keyword evidence="4" id="KW-0560">Oxidoreductase</keyword>
<dbReference type="InterPro" id="IPR036188">
    <property type="entry name" value="FAD/NAD-bd_sf"/>
</dbReference>
<reference evidence="7" key="1">
    <citation type="journal article" date="2019" name="Int. J. Syst. Evol. Microbiol.">
        <title>The Global Catalogue of Microorganisms (GCM) 10K type strain sequencing project: providing services to taxonomists for standard genome sequencing and annotation.</title>
        <authorList>
            <consortium name="The Broad Institute Genomics Platform"/>
            <consortium name="The Broad Institute Genome Sequencing Center for Infectious Disease"/>
            <person name="Wu L."/>
            <person name="Ma J."/>
        </authorList>
    </citation>
    <scope>NUCLEOTIDE SEQUENCE [LARGE SCALE GENOMIC DNA]</scope>
    <source>
        <strain evidence="7">CGMCC 4.7248</strain>
    </source>
</reference>
<dbReference type="SUPFAM" id="SSF51905">
    <property type="entry name" value="FAD/NAD(P)-binding domain"/>
    <property type="match status" value="1"/>
</dbReference>
<comment type="cofactor">
    <cofactor evidence="1">
        <name>FAD</name>
        <dbReference type="ChEBI" id="CHEBI:57692"/>
    </cofactor>
</comment>
<evidence type="ECO:0000313" key="7">
    <source>
        <dbReference type="Proteomes" id="UP001596154"/>
    </source>
</evidence>
<evidence type="ECO:0000256" key="3">
    <source>
        <dbReference type="ARBA" id="ARBA00022827"/>
    </source>
</evidence>
<keyword evidence="2" id="KW-0285">Flavoprotein</keyword>
<dbReference type="Gene3D" id="3.50.50.60">
    <property type="entry name" value="FAD/NAD(P)-binding domain"/>
    <property type="match status" value="1"/>
</dbReference>
<sequence length="65" mass="7180">MYANTPDEHFVLARHPEHAQVIVACGFSGHGFKFVPVIGEILADLAIEGTTDHPIALFDPRRVRV</sequence>
<keyword evidence="7" id="KW-1185">Reference proteome</keyword>
<dbReference type="Proteomes" id="UP001596154">
    <property type="component" value="Unassembled WGS sequence"/>
</dbReference>
<comment type="caution">
    <text evidence="6">The sequence shown here is derived from an EMBL/GenBank/DDBJ whole genome shotgun (WGS) entry which is preliminary data.</text>
</comment>
<evidence type="ECO:0000256" key="2">
    <source>
        <dbReference type="ARBA" id="ARBA00022630"/>
    </source>
</evidence>
<dbReference type="Pfam" id="PF01266">
    <property type="entry name" value="DAO"/>
    <property type="match status" value="1"/>
</dbReference>
<keyword evidence="3" id="KW-0274">FAD</keyword>
<feature type="domain" description="FAD dependent oxidoreductase" evidence="5">
    <location>
        <begin position="3"/>
        <end position="45"/>
    </location>
</feature>
<dbReference type="PANTHER" id="PTHR10961:SF7">
    <property type="entry name" value="FAD DEPENDENT OXIDOREDUCTASE DOMAIN-CONTAINING PROTEIN"/>
    <property type="match status" value="1"/>
</dbReference>
<organism evidence="6 7">
    <name type="scientific">Streptomyces bullii</name>
    <dbReference type="NCBI Taxonomy" id="349910"/>
    <lineage>
        <taxon>Bacteria</taxon>
        <taxon>Bacillati</taxon>
        <taxon>Actinomycetota</taxon>
        <taxon>Actinomycetes</taxon>
        <taxon>Kitasatosporales</taxon>
        <taxon>Streptomycetaceae</taxon>
        <taxon>Streptomyces</taxon>
    </lineage>
</organism>
<name>A0ABW0UXG1_9ACTN</name>
<accession>A0ABW0UXG1</accession>
<gene>
    <name evidence="6" type="ORF">ACFPZJ_26655</name>
</gene>
<dbReference type="InterPro" id="IPR006076">
    <property type="entry name" value="FAD-dep_OxRdtase"/>
</dbReference>
<evidence type="ECO:0000256" key="4">
    <source>
        <dbReference type="ARBA" id="ARBA00023002"/>
    </source>
</evidence>
<dbReference type="PANTHER" id="PTHR10961">
    <property type="entry name" value="PEROXISOMAL SARCOSINE OXIDASE"/>
    <property type="match status" value="1"/>
</dbReference>
<protein>
    <submittedName>
        <fullName evidence="6">FAD-dependent oxidoreductase</fullName>
    </submittedName>
</protein>
<dbReference type="RefSeq" id="WP_381026463.1">
    <property type="nucleotide sequence ID" value="NZ_JBHSNY010000009.1"/>
</dbReference>
<dbReference type="EMBL" id="JBHSNY010000009">
    <property type="protein sequence ID" value="MFC5637307.1"/>
    <property type="molecule type" value="Genomic_DNA"/>
</dbReference>
<dbReference type="InterPro" id="IPR045170">
    <property type="entry name" value="MTOX"/>
</dbReference>
<evidence type="ECO:0000313" key="6">
    <source>
        <dbReference type="EMBL" id="MFC5637307.1"/>
    </source>
</evidence>